<dbReference type="Gene3D" id="3.40.50.150">
    <property type="entry name" value="Vaccinia Virus protein VP39"/>
    <property type="match status" value="1"/>
</dbReference>
<keyword evidence="4" id="KW-0862">Zinc</keyword>
<evidence type="ECO:0000256" key="5">
    <source>
        <dbReference type="SAM" id="MobiDB-lite"/>
    </source>
</evidence>
<dbReference type="InterPro" id="IPR011333">
    <property type="entry name" value="SKP1/BTB/POZ_sf"/>
</dbReference>
<proteinExistence type="inferred from homology"/>
<dbReference type="PANTHER" id="PTHR44942:SF4">
    <property type="entry name" value="METHYLTRANSFERASE TYPE 11 DOMAIN-CONTAINING PROTEIN"/>
    <property type="match status" value="1"/>
</dbReference>
<dbReference type="EMBL" id="CAKKLH010000290">
    <property type="protein sequence ID" value="CAH0109092.1"/>
    <property type="molecule type" value="Genomic_DNA"/>
</dbReference>
<dbReference type="GO" id="GO:0008757">
    <property type="term" value="F:S-adenosylmethionine-dependent methyltransferase activity"/>
    <property type="evidence" value="ECO:0007669"/>
    <property type="project" value="InterPro"/>
</dbReference>
<name>A0A8J2S0I1_9CRUS</name>
<reference evidence="8" key="1">
    <citation type="submission" date="2021-11" db="EMBL/GenBank/DDBJ databases">
        <authorList>
            <person name="Schell T."/>
        </authorList>
    </citation>
    <scope>NUCLEOTIDE SEQUENCE</scope>
    <source>
        <strain evidence="8">M5</strain>
    </source>
</reference>
<evidence type="ECO:0000259" key="6">
    <source>
        <dbReference type="PROSITE" id="PS50097"/>
    </source>
</evidence>
<dbReference type="AlphaFoldDB" id="A0A8J2S0I1"/>
<dbReference type="PROSITE" id="PS50097">
    <property type="entry name" value="BTB"/>
    <property type="match status" value="1"/>
</dbReference>
<dbReference type="InterPro" id="IPR013216">
    <property type="entry name" value="Methyltransf_11"/>
</dbReference>
<dbReference type="Gene3D" id="3.30.710.10">
    <property type="entry name" value="Potassium Channel Kv1.1, Chain A"/>
    <property type="match status" value="1"/>
</dbReference>
<dbReference type="OrthoDB" id="506498at2759"/>
<dbReference type="SUPFAM" id="SSF57667">
    <property type="entry name" value="beta-beta-alpha zinc fingers"/>
    <property type="match status" value="1"/>
</dbReference>
<organism evidence="8 9">
    <name type="scientific">Daphnia galeata</name>
    <dbReference type="NCBI Taxonomy" id="27404"/>
    <lineage>
        <taxon>Eukaryota</taxon>
        <taxon>Metazoa</taxon>
        <taxon>Ecdysozoa</taxon>
        <taxon>Arthropoda</taxon>
        <taxon>Crustacea</taxon>
        <taxon>Branchiopoda</taxon>
        <taxon>Diplostraca</taxon>
        <taxon>Cladocera</taxon>
        <taxon>Anomopoda</taxon>
        <taxon>Daphniidae</taxon>
        <taxon>Daphnia</taxon>
    </lineage>
</organism>
<dbReference type="SMART" id="SM00355">
    <property type="entry name" value="ZnF_C2H2"/>
    <property type="match status" value="2"/>
</dbReference>
<dbReference type="PANTHER" id="PTHR44942">
    <property type="entry name" value="METHYLTRANSF_11 DOMAIN-CONTAINING PROTEIN"/>
    <property type="match status" value="1"/>
</dbReference>
<evidence type="ECO:0000256" key="4">
    <source>
        <dbReference type="PROSITE-ProRule" id="PRU00042"/>
    </source>
</evidence>
<feature type="domain" description="C2H2-type" evidence="7">
    <location>
        <begin position="248"/>
        <end position="275"/>
    </location>
</feature>
<feature type="domain" description="BTB" evidence="6">
    <location>
        <begin position="28"/>
        <end position="94"/>
    </location>
</feature>
<dbReference type="Gene3D" id="3.30.160.60">
    <property type="entry name" value="Classic Zinc Finger"/>
    <property type="match status" value="1"/>
</dbReference>
<dbReference type="SUPFAM" id="SSF54695">
    <property type="entry name" value="POZ domain"/>
    <property type="match status" value="1"/>
</dbReference>
<comment type="caution">
    <text evidence="8">The sequence shown here is derived from an EMBL/GenBank/DDBJ whole genome shotgun (WGS) entry which is preliminary data.</text>
</comment>
<dbReference type="PROSITE" id="PS00028">
    <property type="entry name" value="ZINC_FINGER_C2H2_1"/>
    <property type="match status" value="2"/>
</dbReference>
<keyword evidence="2" id="KW-0489">Methyltransferase</keyword>
<dbReference type="Proteomes" id="UP000789390">
    <property type="component" value="Unassembled WGS sequence"/>
</dbReference>
<dbReference type="InterPro" id="IPR051052">
    <property type="entry name" value="Diverse_substrate_MTase"/>
</dbReference>
<feature type="region of interest" description="Disordered" evidence="5">
    <location>
        <begin position="168"/>
        <end position="200"/>
    </location>
</feature>
<evidence type="ECO:0000313" key="8">
    <source>
        <dbReference type="EMBL" id="CAH0109092.1"/>
    </source>
</evidence>
<dbReference type="GO" id="GO:0008270">
    <property type="term" value="F:zinc ion binding"/>
    <property type="evidence" value="ECO:0007669"/>
    <property type="project" value="UniProtKB-KW"/>
</dbReference>
<dbReference type="SUPFAM" id="SSF53335">
    <property type="entry name" value="S-adenosyl-L-methionine-dependent methyltransferases"/>
    <property type="match status" value="1"/>
</dbReference>
<sequence length="589" mass="66071">MEKKTNFKSYVDSWTRNLSAMYNDQCHADVTLICEGNKILAHRSVLATLSPLFSQLLLGCESLVEPTIFLEGFSYRVMVCLVNFLYNGIAEGSSDDLVTVSKYAKELQVKGLVNSGHGAQQFQLELLEKRKVEEQLQKLQSHECDSDSNSSEDEDLQIVFENVQEAPMKRDEGNELTRNSLNKRKRQISNSTPTDKRIVLDPAAPGTAESAKSTAPVLKAITCSICKEIFKTKTDLRSHLGTQHSEQLTCSICRKLFISRITLRRHLRKHISSLDGLLICVFAIEPGYGLSSIFNDISDISLCIGTAPSGGSSSGATMSQRYFESVTHANVYAKFRPCPPVQLGKRIINYLKEKYEGELSLCIDAGCGNGQSSNLFSSDFQKVIATDVSSAQINVAKTMNHPTNIEFLVSPAEEIPVKDGSVQIVSASQACHWFDLPQFFKETKRVLCTNGIVALSGYTFPKFIHPTRAQDFQRAFDLLYYQRTGSYWGSGRELVDNEYSNIVLPFEDFTREEFWTEETTSTISEFVGYITTWSGFQNYCKIHGPQAGEEILTEFTSSCLKAYDDHKDGEAQFRIRRKYFLLMGRNGKA</sequence>
<dbReference type="Pfam" id="PF08241">
    <property type="entry name" value="Methyltransf_11"/>
    <property type="match status" value="1"/>
</dbReference>
<comment type="similarity">
    <text evidence="1">Belongs to the methyltransferase superfamily.</text>
</comment>
<evidence type="ECO:0000256" key="2">
    <source>
        <dbReference type="ARBA" id="ARBA00022603"/>
    </source>
</evidence>
<evidence type="ECO:0000313" key="9">
    <source>
        <dbReference type="Proteomes" id="UP000789390"/>
    </source>
</evidence>
<keyword evidence="9" id="KW-1185">Reference proteome</keyword>
<dbReference type="InterPro" id="IPR013087">
    <property type="entry name" value="Znf_C2H2_type"/>
</dbReference>
<feature type="domain" description="C2H2-type" evidence="7">
    <location>
        <begin position="221"/>
        <end position="249"/>
    </location>
</feature>
<dbReference type="Pfam" id="PF00651">
    <property type="entry name" value="BTB"/>
    <property type="match status" value="1"/>
</dbReference>
<keyword evidence="3" id="KW-0808">Transferase</keyword>
<evidence type="ECO:0000256" key="3">
    <source>
        <dbReference type="ARBA" id="ARBA00022679"/>
    </source>
</evidence>
<protein>
    <submittedName>
        <fullName evidence="8">Uncharacterized protein</fullName>
    </submittedName>
</protein>
<dbReference type="InterPro" id="IPR000210">
    <property type="entry name" value="BTB/POZ_dom"/>
</dbReference>
<dbReference type="InterPro" id="IPR029063">
    <property type="entry name" value="SAM-dependent_MTases_sf"/>
</dbReference>
<keyword evidence="4" id="KW-0863">Zinc-finger</keyword>
<dbReference type="PROSITE" id="PS50157">
    <property type="entry name" value="ZINC_FINGER_C2H2_2"/>
    <property type="match status" value="2"/>
</dbReference>
<accession>A0A8J2S0I1</accession>
<dbReference type="GO" id="GO:0032259">
    <property type="term" value="P:methylation"/>
    <property type="evidence" value="ECO:0007669"/>
    <property type="project" value="UniProtKB-KW"/>
</dbReference>
<keyword evidence="4" id="KW-0479">Metal-binding</keyword>
<evidence type="ECO:0000259" key="7">
    <source>
        <dbReference type="PROSITE" id="PS50157"/>
    </source>
</evidence>
<dbReference type="Pfam" id="PF00096">
    <property type="entry name" value="zf-C2H2"/>
    <property type="match status" value="2"/>
</dbReference>
<dbReference type="CDD" id="cd02440">
    <property type="entry name" value="AdoMet_MTases"/>
    <property type="match status" value="1"/>
</dbReference>
<evidence type="ECO:0000256" key="1">
    <source>
        <dbReference type="ARBA" id="ARBA00008361"/>
    </source>
</evidence>
<dbReference type="SMART" id="SM00225">
    <property type="entry name" value="BTB"/>
    <property type="match status" value="1"/>
</dbReference>
<gene>
    <name evidence="8" type="ORF">DGAL_LOCUS12554</name>
</gene>
<dbReference type="InterPro" id="IPR036236">
    <property type="entry name" value="Znf_C2H2_sf"/>
</dbReference>